<reference evidence="4" key="1">
    <citation type="submission" date="2021-03" db="EMBL/GenBank/DDBJ databases">
        <title>Antimicrobial resistance genes in bacteria isolated from Japanese honey, and their potential for conferring macrolide and lincosamide resistance in the American foulbrood pathogen Paenibacillus larvae.</title>
        <authorList>
            <person name="Okamoto M."/>
            <person name="Kumagai M."/>
            <person name="Kanamori H."/>
            <person name="Takamatsu D."/>
        </authorList>
    </citation>
    <scope>NUCLEOTIDE SEQUENCE</scope>
    <source>
        <strain evidence="4">J43TS3</strain>
    </source>
</reference>
<evidence type="ECO:0000256" key="2">
    <source>
        <dbReference type="PROSITE-ProRule" id="PRU00703"/>
    </source>
</evidence>
<dbReference type="InterPro" id="IPR051257">
    <property type="entry name" value="Diverse_CBS-Domain"/>
</dbReference>
<proteinExistence type="predicted"/>
<name>A0A920C6N1_9BACI</name>
<dbReference type="Gene3D" id="3.10.580.10">
    <property type="entry name" value="CBS-domain"/>
    <property type="match status" value="1"/>
</dbReference>
<dbReference type="RefSeq" id="WP_212919755.1">
    <property type="nucleotide sequence ID" value="NZ_BORP01000001.1"/>
</dbReference>
<evidence type="ECO:0000313" key="5">
    <source>
        <dbReference type="Proteomes" id="UP000676917"/>
    </source>
</evidence>
<gene>
    <name evidence="4" type="ORF">J43TS3_08850</name>
</gene>
<dbReference type="AlphaFoldDB" id="A0A920C6N1"/>
<organism evidence="4 5">
    <name type="scientific">Ornithinibacillus bavariensis</name>
    <dbReference type="NCBI Taxonomy" id="545502"/>
    <lineage>
        <taxon>Bacteria</taxon>
        <taxon>Bacillati</taxon>
        <taxon>Bacillota</taxon>
        <taxon>Bacilli</taxon>
        <taxon>Bacillales</taxon>
        <taxon>Bacillaceae</taxon>
        <taxon>Ornithinibacillus</taxon>
    </lineage>
</organism>
<dbReference type="PROSITE" id="PS51371">
    <property type="entry name" value="CBS"/>
    <property type="match status" value="2"/>
</dbReference>
<dbReference type="EMBL" id="BORP01000001">
    <property type="protein sequence ID" value="GIO26274.1"/>
    <property type="molecule type" value="Genomic_DNA"/>
</dbReference>
<dbReference type="PANTHER" id="PTHR43080">
    <property type="entry name" value="CBS DOMAIN-CONTAINING PROTEIN CBSX3, MITOCHONDRIAL"/>
    <property type="match status" value="1"/>
</dbReference>
<dbReference type="Proteomes" id="UP000676917">
    <property type="component" value="Unassembled WGS sequence"/>
</dbReference>
<accession>A0A920C6N1</accession>
<feature type="domain" description="CBS" evidence="3">
    <location>
        <begin position="7"/>
        <end position="64"/>
    </location>
</feature>
<evidence type="ECO:0000259" key="3">
    <source>
        <dbReference type="PROSITE" id="PS51371"/>
    </source>
</evidence>
<dbReference type="InterPro" id="IPR000644">
    <property type="entry name" value="CBS_dom"/>
</dbReference>
<dbReference type="Pfam" id="PF00571">
    <property type="entry name" value="CBS"/>
    <property type="match status" value="2"/>
</dbReference>
<dbReference type="PANTHER" id="PTHR43080:SF2">
    <property type="entry name" value="CBS DOMAIN-CONTAINING PROTEIN"/>
    <property type="match status" value="1"/>
</dbReference>
<dbReference type="InterPro" id="IPR046342">
    <property type="entry name" value="CBS_dom_sf"/>
</dbReference>
<comment type="caution">
    <text evidence="4">The sequence shown here is derived from an EMBL/GenBank/DDBJ whole genome shotgun (WGS) entry which is preliminary data.</text>
</comment>
<evidence type="ECO:0000313" key="4">
    <source>
        <dbReference type="EMBL" id="GIO26274.1"/>
    </source>
</evidence>
<keyword evidence="5" id="KW-1185">Reference proteome</keyword>
<dbReference type="SUPFAM" id="SSF54631">
    <property type="entry name" value="CBS-domain pair"/>
    <property type="match status" value="1"/>
</dbReference>
<dbReference type="CDD" id="cd04586">
    <property type="entry name" value="CBS_pair_BON_assoc"/>
    <property type="match status" value="1"/>
</dbReference>
<protein>
    <submittedName>
        <fullName evidence="4">CBS domain-containing protein</fullName>
    </submittedName>
</protein>
<dbReference type="SMART" id="SM00116">
    <property type="entry name" value="CBS"/>
    <property type="match status" value="2"/>
</dbReference>
<keyword evidence="1 2" id="KW-0129">CBS domain</keyword>
<sequence length="152" mass="17479">MKIQDFMISDVISVKEDTTVKELLQILVNNKIGGVPVVNNDNVLVGVISDGDVIRYLQPSNRNVFDMFSVILFSDREELVDKLTYALKNPVKRMMRTRDLKTLHPNNKLDEALQIFARYHFKKIPVIDDSHRVVGVISRGDLLRHITNHLIQ</sequence>
<evidence type="ECO:0000256" key="1">
    <source>
        <dbReference type="ARBA" id="ARBA00023122"/>
    </source>
</evidence>
<feature type="domain" description="CBS" evidence="3">
    <location>
        <begin position="95"/>
        <end position="152"/>
    </location>
</feature>